<evidence type="ECO:0000256" key="3">
    <source>
        <dbReference type="ARBA" id="ARBA00008762"/>
    </source>
</evidence>
<keyword evidence="6" id="KW-0456">Lyase</keyword>
<comment type="pathway">
    <text evidence="2">Terpene metabolism; oleoresin biosynthesis.</text>
</comment>
<dbReference type="PANTHER" id="PTHR31739:SF4">
    <property type="entry name" value="ENT-COPALYL DIPHOSPHATE SYNTHASE, CHLOROPLASTIC"/>
    <property type="match status" value="1"/>
</dbReference>
<evidence type="ECO:0000256" key="1">
    <source>
        <dbReference type="ARBA" id="ARBA00001946"/>
    </source>
</evidence>
<sequence length="796" mass="91216">MLISAEKSSALNTILGTFTAANLHFFQAAFLVCGTKMSKILEVQHCAVQFLSSANDQIEIRERNLQISREARKMKSWIETVKYILRSMEDGEITISAYDTAWIALVPALNGSAEPQFPSSLQWLIDNQLQDGSWGDPHMFLIRDRVINTLACVLALKTWNTFSLGVNKGLIFLQTYIPKMNDEHDAHTPVGFEIVFPALMEDAKILGLDLPYDAEFLQKIHDEKALKMKRITMKVLHEFPSTLLHSLEGLRDKVEWEKILKLQSKNGSFLFSPASTACALAQTSDTNCLRYLNEITEKYDGGAPNVYPVDLFERLWTVDRIERLGIARYFESEITDSLEYVYRYWTNEGIGWARESPVKDVDDTSMAFRLLRSHGFDVTAEAFNHFKQDDQFFCFFGQTKQTVTGMYNLYRASQLLFPGESILEEAREFTKNFLEEKRAEKQLRDKWIIAKGLKEEVEYALKFPWYASQERIATRLYINQYRVDDVWIGKALYRMPIVNNKTYIELAKADFNICQSIHRTELQGIIRWYRESGLDELGLRQDQIVKSYFLSAVAIYEPDMAPARLAWVKSAVLMAAIRIFFSGRNCLAHHRSQFLDAFTRWKGRVMRDSPNSAKRLFSCLFRTVNLFSVDGVVSQGRDISGDLRHIWERWLASEAEDLTDAQEHEKLCTDAEIVVLTAAFLGGETISSDLLSHPDFSSIMKVTNTVCSLLRRIATYKNEGCDSPSGTEEDDRLKRRSEEGMGDLVRAVYRHQCGPPVPIGLKRLCLVVAKSFYYAAHCNNEEVGNHVEMVLFQPVY</sequence>
<dbReference type="EMBL" id="KJ158966">
    <property type="protein sequence ID" value="AHW42450.1"/>
    <property type="molecule type" value="mRNA"/>
</dbReference>
<evidence type="ECO:0000256" key="2">
    <source>
        <dbReference type="ARBA" id="ARBA00005140"/>
    </source>
</evidence>
<dbReference type="SFLD" id="SFLDG01605">
    <property type="entry name" value="Terpene_Cyclase_Like_1_N-term"/>
    <property type="match status" value="1"/>
</dbReference>
<dbReference type="InterPro" id="IPR008930">
    <property type="entry name" value="Terpenoid_cyclase/PrenylTrfase"/>
</dbReference>
<comment type="similarity">
    <text evidence="3">Belongs to the terpene synthase family. Tpsd subfamily.</text>
</comment>
<comment type="cofactor">
    <cofactor evidence="1">
        <name>Mg(2+)</name>
        <dbReference type="ChEBI" id="CHEBI:18420"/>
    </cofactor>
</comment>
<evidence type="ECO:0000313" key="9">
    <source>
        <dbReference type="EMBL" id="AHW42450.1"/>
    </source>
</evidence>
<dbReference type="Pfam" id="PF03936">
    <property type="entry name" value="Terpene_synth_C"/>
    <property type="match status" value="1"/>
</dbReference>
<evidence type="ECO:0000256" key="6">
    <source>
        <dbReference type="ARBA" id="ARBA00023239"/>
    </source>
</evidence>
<dbReference type="InterPro" id="IPR005630">
    <property type="entry name" value="Terpene_synthase_metal-bd"/>
</dbReference>
<dbReference type="PANTHER" id="PTHR31739">
    <property type="entry name" value="ENT-COPALYL DIPHOSPHATE SYNTHASE, CHLOROPLASTIC"/>
    <property type="match status" value="1"/>
</dbReference>
<dbReference type="GO" id="GO:0010333">
    <property type="term" value="F:terpene synthase activity"/>
    <property type="evidence" value="ECO:0007669"/>
    <property type="project" value="InterPro"/>
</dbReference>
<dbReference type="Gene3D" id="1.50.10.130">
    <property type="entry name" value="Terpene synthase, N-terminal domain"/>
    <property type="match status" value="1"/>
</dbReference>
<name>X5CY87_PINTB</name>
<protein>
    <submittedName>
        <fullName evidence="9">CPS1</fullName>
    </submittedName>
</protein>
<dbReference type="InterPro" id="IPR008949">
    <property type="entry name" value="Isoprenoid_synthase_dom_sf"/>
</dbReference>
<organism evidence="9">
    <name type="scientific">Pinus tabuliformis</name>
    <name type="common">Chinese red pine</name>
    <name type="synonym">Pinus leucosperma</name>
    <dbReference type="NCBI Taxonomy" id="88731"/>
    <lineage>
        <taxon>Eukaryota</taxon>
        <taxon>Viridiplantae</taxon>
        <taxon>Streptophyta</taxon>
        <taxon>Embryophyta</taxon>
        <taxon>Tracheophyta</taxon>
        <taxon>Spermatophyta</taxon>
        <taxon>Pinopsida</taxon>
        <taxon>Pinidae</taxon>
        <taxon>Conifers I</taxon>
        <taxon>Pinales</taxon>
        <taxon>Pinaceae</taxon>
        <taxon>Pinus</taxon>
        <taxon>Pinus subgen. Pinus</taxon>
    </lineage>
</organism>
<dbReference type="SFLD" id="SFLDG01014">
    <property type="entry name" value="Terpene_Cyclase_Like_1_N-term"/>
    <property type="match status" value="1"/>
</dbReference>
<feature type="domain" description="Terpene synthase N-terminal" evidence="7">
    <location>
        <begin position="255"/>
        <end position="461"/>
    </location>
</feature>
<dbReference type="Gene3D" id="1.10.600.10">
    <property type="entry name" value="Farnesyl Diphosphate Synthase"/>
    <property type="match status" value="1"/>
</dbReference>
<reference evidence="9" key="1">
    <citation type="submission" date="2014-01" db="EMBL/GenBank/DDBJ databases">
        <title>Isolation and expression analysis of gibberellin metabolism genes in developing male and female cones of Pinus tabuliformis.</title>
        <authorList>
            <person name="Niu S."/>
            <person name="Li W."/>
            <person name="Chen X."/>
        </authorList>
    </citation>
    <scope>NUCLEOTIDE SEQUENCE</scope>
</reference>
<dbReference type="GO" id="GO:0000287">
    <property type="term" value="F:magnesium ion binding"/>
    <property type="evidence" value="ECO:0007669"/>
    <property type="project" value="InterPro"/>
</dbReference>
<evidence type="ECO:0000259" key="7">
    <source>
        <dbReference type="Pfam" id="PF01397"/>
    </source>
</evidence>
<dbReference type="InterPro" id="IPR036965">
    <property type="entry name" value="Terpene_synth_N_sf"/>
</dbReference>
<evidence type="ECO:0000256" key="5">
    <source>
        <dbReference type="ARBA" id="ARBA00022842"/>
    </source>
</evidence>
<dbReference type="Gene3D" id="1.50.10.160">
    <property type="match status" value="1"/>
</dbReference>
<dbReference type="InterPro" id="IPR001906">
    <property type="entry name" value="Terpene_synth_N"/>
</dbReference>
<keyword evidence="5" id="KW-0460">Magnesium</keyword>
<dbReference type="GO" id="GO:0016102">
    <property type="term" value="P:diterpenoid biosynthetic process"/>
    <property type="evidence" value="ECO:0007669"/>
    <property type="project" value="TreeGrafter"/>
</dbReference>
<dbReference type="AlphaFoldDB" id="X5CY87"/>
<dbReference type="InterPro" id="IPR050148">
    <property type="entry name" value="Terpene_synthase-like"/>
</dbReference>
<evidence type="ECO:0000256" key="4">
    <source>
        <dbReference type="ARBA" id="ARBA00022723"/>
    </source>
</evidence>
<dbReference type="SUPFAM" id="SSF48576">
    <property type="entry name" value="Terpenoid synthases"/>
    <property type="match status" value="1"/>
</dbReference>
<dbReference type="Pfam" id="PF01397">
    <property type="entry name" value="Terpene_synth"/>
    <property type="match status" value="1"/>
</dbReference>
<feature type="domain" description="Terpene synthase metal-binding" evidence="8">
    <location>
        <begin position="532"/>
        <end position="656"/>
    </location>
</feature>
<keyword evidence="4" id="KW-0479">Metal-binding</keyword>
<evidence type="ECO:0000259" key="8">
    <source>
        <dbReference type="Pfam" id="PF03936"/>
    </source>
</evidence>
<proteinExistence type="evidence at transcript level"/>
<dbReference type="UniPathway" id="UPA00924"/>
<accession>X5CY87</accession>
<dbReference type="SUPFAM" id="SSF48239">
    <property type="entry name" value="Terpenoid cyclases/Protein prenyltransferases"/>
    <property type="match status" value="2"/>
</dbReference>
<dbReference type="FunFam" id="1.50.10.130:FF:000002">
    <property type="entry name" value="Ent-copalyl diphosphate synthase, chloroplastic"/>
    <property type="match status" value="1"/>
</dbReference>